<dbReference type="SUPFAM" id="SSF48452">
    <property type="entry name" value="TPR-like"/>
    <property type="match status" value="2"/>
</dbReference>
<dbReference type="Pfam" id="PF00486">
    <property type="entry name" value="Trans_reg_C"/>
    <property type="match status" value="1"/>
</dbReference>
<evidence type="ECO:0000259" key="7">
    <source>
        <dbReference type="PROSITE" id="PS51755"/>
    </source>
</evidence>
<dbReference type="InterPro" id="IPR051677">
    <property type="entry name" value="AfsR-DnrI-RedD_regulator"/>
</dbReference>
<protein>
    <submittedName>
        <fullName evidence="8">SARP family transcriptional regulator</fullName>
    </submittedName>
</protein>
<evidence type="ECO:0000256" key="4">
    <source>
        <dbReference type="ARBA" id="ARBA00023163"/>
    </source>
</evidence>
<organism evidence="8 9">
    <name type="scientific">Paractinoplanes deccanensis</name>
    <dbReference type="NCBI Taxonomy" id="113561"/>
    <lineage>
        <taxon>Bacteria</taxon>
        <taxon>Bacillati</taxon>
        <taxon>Actinomycetota</taxon>
        <taxon>Actinomycetes</taxon>
        <taxon>Micromonosporales</taxon>
        <taxon>Micromonosporaceae</taxon>
        <taxon>Paractinoplanes</taxon>
    </lineage>
</organism>
<dbReference type="SMART" id="SM01043">
    <property type="entry name" value="BTAD"/>
    <property type="match status" value="1"/>
</dbReference>
<proteinExistence type="inferred from homology"/>
<dbReference type="Gene3D" id="1.10.10.10">
    <property type="entry name" value="Winged helix-like DNA-binding domain superfamily/Winged helix DNA-binding domain"/>
    <property type="match status" value="1"/>
</dbReference>
<dbReference type="PANTHER" id="PTHR35807:SF1">
    <property type="entry name" value="TRANSCRIPTIONAL REGULATOR REDD"/>
    <property type="match status" value="1"/>
</dbReference>
<evidence type="ECO:0000256" key="5">
    <source>
        <dbReference type="PROSITE-ProRule" id="PRU00339"/>
    </source>
</evidence>
<dbReference type="CDD" id="cd15831">
    <property type="entry name" value="BTAD"/>
    <property type="match status" value="1"/>
</dbReference>
<name>A0ABQ3YLT5_9ACTN</name>
<dbReference type="Proteomes" id="UP000609879">
    <property type="component" value="Unassembled WGS sequence"/>
</dbReference>
<evidence type="ECO:0000313" key="9">
    <source>
        <dbReference type="Proteomes" id="UP000609879"/>
    </source>
</evidence>
<dbReference type="Pfam" id="PF13424">
    <property type="entry name" value="TPR_12"/>
    <property type="match status" value="1"/>
</dbReference>
<dbReference type="Gene3D" id="1.25.40.10">
    <property type="entry name" value="Tetratricopeptide repeat domain"/>
    <property type="match status" value="2"/>
</dbReference>
<dbReference type="PRINTS" id="PR00364">
    <property type="entry name" value="DISEASERSIST"/>
</dbReference>
<dbReference type="InterPro" id="IPR019734">
    <property type="entry name" value="TPR_rpt"/>
</dbReference>
<feature type="DNA-binding region" description="OmpR/PhoB-type" evidence="6">
    <location>
        <begin position="1"/>
        <end position="94"/>
    </location>
</feature>
<dbReference type="InterPro" id="IPR016032">
    <property type="entry name" value="Sig_transdc_resp-reg_C-effctor"/>
</dbReference>
<evidence type="ECO:0000256" key="6">
    <source>
        <dbReference type="PROSITE-ProRule" id="PRU01091"/>
    </source>
</evidence>
<dbReference type="InterPro" id="IPR036388">
    <property type="entry name" value="WH-like_DNA-bd_sf"/>
</dbReference>
<comment type="similarity">
    <text evidence="1">Belongs to the AfsR/DnrI/RedD regulatory family.</text>
</comment>
<sequence length="911" mass="97850">MIEFRLLGPVEAWVGDRRVEVGQPRQRAVLAVLAADAGRAVATDVLIDRLWGETPPPTARRSLHAHVTRVRRALEEAGGQATLARRSGGYLLDTDPGRVDLHRMRDLLGRSRRDGCSTGERVTLLREAATLWRGEPLTGIGGPWADRMRHSWRQDHLDLMLAWARAEIAAGNPGVVSGRLSELAAENPLAEPLSAELIRALHLAGRPTEALERYTEIRERLREELGVDPSPELQTLQRTILRQQEAASVVPAQLPADVAGFAGRGDQLAQLDALPRETGTAVIVAISGTAGVGKTTFAVHWARAAAPRFPDGQLYVDLRGFDPRGRALEPGQALRGFLNALGVPPARVPSTIQAQVGLYRSLLDGKRVLILLDNARDADQVRDLLPVTSTALALVTSRDQLVPLLATHGAHPAGLGALSPGEALELLTHRLGEERVTAEPAAATAIVTACAGLPLALAIAAARARHSGFPLTALAAELTDAGQRLDALDAGDAPTRLGTVFSWSYAALSTSAARLFRLLGTHPDPGVSAAAAASFAGRPVPEVRRDLVELVRANMLVERAPGRYTFHDLLRVYAAELAAAEETGEQRHTTMSRLLDHYVHTAHAATMLLDPAQGTLDLGSPRSGVVLDPPVKEQEALDWFEAERPALLAAVRHAAEGGFETAAWQLTVTLVTFLDWQGYWHDLETAARLAVAAARDADAPTLARAHRHVSTACLGLNRFDDAETALRKALGVSAPAGDTTGQAFAYNGLAAVEDRRDRPGHALPHARRALELFEAAGHRIGQAVALSSVGWYQALLGELPGALVSCRRALTLLEDLGDRYGQAHAWDSLGYIHHRLGRHPEAVDCYQQAVALFTELGDRYQEADTTSHLGDAHLAAGDTRAAHEAWRHALTVLDELDHPSAEPLRAKLAAT</sequence>
<evidence type="ECO:0000256" key="2">
    <source>
        <dbReference type="ARBA" id="ARBA00023015"/>
    </source>
</evidence>
<gene>
    <name evidence="8" type="ORF">Ade02nite_96120</name>
</gene>
<dbReference type="SMART" id="SM00028">
    <property type="entry name" value="TPR"/>
    <property type="match status" value="5"/>
</dbReference>
<dbReference type="InterPro" id="IPR001867">
    <property type="entry name" value="OmpR/PhoB-type_DNA-bd"/>
</dbReference>
<dbReference type="SUPFAM" id="SSF52540">
    <property type="entry name" value="P-loop containing nucleoside triphosphate hydrolases"/>
    <property type="match status" value="1"/>
</dbReference>
<keyword evidence="2" id="KW-0805">Transcription regulation</keyword>
<keyword evidence="3 6" id="KW-0238">DNA-binding</keyword>
<dbReference type="PROSITE" id="PS50005">
    <property type="entry name" value="TPR"/>
    <property type="match status" value="1"/>
</dbReference>
<comment type="caution">
    <text evidence="8">The sequence shown here is derived from an EMBL/GenBank/DDBJ whole genome shotgun (WGS) entry which is preliminary data.</text>
</comment>
<dbReference type="PROSITE" id="PS51755">
    <property type="entry name" value="OMPR_PHOB"/>
    <property type="match status" value="1"/>
</dbReference>
<dbReference type="SMART" id="SM00862">
    <property type="entry name" value="Trans_reg_C"/>
    <property type="match status" value="1"/>
</dbReference>
<feature type="repeat" description="TPR" evidence="5">
    <location>
        <begin position="823"/>
        <end position="856"/>
    </location>
</feature>
<evidence type="ECO:0000313" key="8">
    <source>
        <dbReference type="EMBL" id="GID80971.1"/>
    </source>
</evidence>
<dbReference type="InterPro" id="IPR027417">
    <property type="entry name" value="P-loop_NTPase"/>
</dbReference>
<dbReference type="SUPFAM" id="SSF46894">
    <property type="entry name" value="C-terminal effector domain of the bipartite response regulators"/>
    <property type="match status" value="1"/>
</dbReference>
<keyword evidence="5" id="KW-0802">TPR repeat</keyword>
<dbReference type="RefSeq" id="WP_203778173.1">
    <property type="nucleotide sequence ID" value="NZ_BAAABO010000023.1"/>
</dbReference>
<evidence type="ECO:0000256" key="1">
    <source>
        <dbReference type="ARBA" id="ARBA00005820"/>
    </source>
</evidence>
<dbReference type="PANTHER" id="PTHR35807">
    <property type="entry name" value="TRANSCRIPTIONAL REGULATOR REDD-RELATED"/>
    <property type="match status" value="1"/>
</dbReference>
<keyword evidence="4" id="KW-0804">Transcription</keyword>
<dbReference type="InterPro" id="IPR011990">
    <property type="entry name" value="TPR-like_helical_dom_sf"/>
</dbReference>
<evidence type="ECO:0000256" key="3">
    <source>
        <dbReference type="ARBA" id="ARBA00023125"/>
    </source>
</evidence>
<feature type="domain" description="OmpR/PhoB-type" evidence="7">
    <location>
        <begin position="1"/>
        <end position="94"/>
    </location>
</feature>
<dbReference type="InterPro" id="IPR005158">
    <property type="entry name" value="BTAD"/>
</dbReference>
<dbReference type="Pfam" id="PF03704">
    <property type="entry name" value="BTAD"/>
    <property type="match status" value="1"/>
</dbReference>
<dbReference type="EMBL" id="BOMI01000214">
    <property type="protein sequence ID" value="GID80971.1"/>
    <property type="molecule type" value="Genomic_DNA"/>
</dbReference>
<reference evidence="8 9" key="1">
    <citation type="submission" date="2021-01" db="EMBL/GenBank/DDBJ databases">
        <title>Whole genome shotgun sequence of Actinoplanes deccanensis NBRC 13994.</title>
        <authorList>
            <person name="Komaki H."/>
            <person name="Tamura T."/>
        </authorList>
    </citation>
    <scope>NUCLEOTIDE SEQUENCE [LARGE SCALE GENOMIC DNA]</scope>
    <source>
        <strain evidence="8 9">NBRC 13994</strain>
    </source>
</reference>
<accession>A0ABQ3YLT5</accession>
<keyword evidence="9" id="KW-1185">Reference proteome</keyword>